<keyword evidence="7" id="KW-1185">Reference proteome</keyword>
<dbReference type="InterPro" id="IPR001461">
    <property type="entry name" value="Aspartic_peptidase_A1"/>
</dbReference>
<dbReference type="GO" id="GO:0006508">
    <property type="term" value="P:proteolysis"/>
    <property type="evidence" value="ECO:0007669"/>
    <property type="project" value="UniProtKB-KW"/>
</dbReference>
<feature type="signal peptide" evidence="4">
    <location>
        <begin position="1"/>
        <end position="20"/>
    </location>
</feature>
<feature type="active site" evidence="2">
    <location>
        <position position="312"/>
    </location>
</feature>
<comment type="caution">
    <text evidence="6">The sequence shown here is derived from an EMBL/GenBank/DDBJ whole genome shotgun (WGS) entry which is preliminary data.</text>
</comment>
<dbReference type="EMBL" id="JABEBT010000115">
    <property type="protein sequence ID" value="KAF7631193.1"/>
    <property type="molecule type" value="Genomic_DNA"/>
</dbReference>
<dbReference type="PRINTS" id="PR00792">
    <property type="entry name" value="PEPSIN"/>
</dbReference>
<evidence type="ECO:0000256" key="4">
    <source>
        <dbReference type="SAM" id="SignalP"/>
    </source>
</evidence>
<keyword evidence="3" id="KW-0645">Protease</keyword>
<dbReference type="CDD" id="cd05471">
    <property type="entry name" value="pepsin_like"/>
    <property type="match status" value="1"/>
</dbReference>
<gene>
    <name evidence="6" type="ORF">Mgra_00008567</name>
</gene>
<dbReference type="PROSITE" id="PS00141">
    <property type="entry name" value="ASP_PROTEASE"/>
    <property type="match status" value="1"/>
</dbReference>
<sequence>MSKFFCKIFLTFSFHLLIFSDQFSTNSTTLGPYKLPYKRHKLNQKNNTTRKIKNLIQKKNYLKNENKYFLTKRRTKEYGTPLIDSYNTVYTAIVTIGTPEQQFNVVVDTGNKFDSSASSTFLSTNINFECSYADGTNCKGILGVDRFKRIKTKFDKKTFLGGKIESNPFILCFVFKFGSDLNSLIVPTALIGLAKDAESVDSMVELKIDGIFGLAPPKRDDLCGFESPLFTAYKNGLIKKSIFSVYMHNSKDSERGEYGGEITFGAIDKENCDESSVYWTKAHLSDYWTFKLDGISHAGKSIKINSNVVISDTGSSLISGPKNAVKTIYASLGDIKEVREGILIPCDKEYEPIIFKVGKMEFKLGKEVLTIQNDQLDGEMCEFGIVWSDGFDFWVFGDPFIRKYCTIYDFGHRKIGFAAQKQ</sequence>
<evidence type="ECO:0000259" key="5">
    <source>
        <dbReference type="PROSITE" id="PS51767"/>
    </source>
</evidence>
<dbReference type="GO" id="GO:0004190">
    <property type="term" value="F:aspartic-type endopeptidase activity"/>
    <property type="evidence" value="ECO:0007669"/>
    <property type="project" value="UniProtKB-KW"/>
</dbReference>
<evidence type="ECO:0000256" key="3">
    <source>
        <dbReference type="RuleBase" id="RU000454"/>
    </source>
</evidence>
<protein>
    <submittedName>
        <fullName evidence="6">Peptidase A1 domain-containing protein</fullName>
    </submittedName>
</protein>
<reference evidence="6" key="1">
    <citation type="journal article" date="2020" name="Ecol. Evol.">
        <title>Genome structure and content of the rice root-knot nematode (Meloidogyne graminicola).</title>
        <authorList>
            <person name="Phan N.T."/>
            <person name="Danchin E.G.J."/>
            <person name="Klopp C."/>
            <person name="Perfus-Barbeoch L."/>
            <person name="Kozlowski D.K."/>
            <person name="Koutsovoulos G.D."/>
            <person name="Lopez-Roques C."/>
            <person name="Bouchez O."/>
            <person name="Zahm M."/>
            <person name="Besnard G."/>
            <person name="Bellafiore S."/>
        </authorList>
    </citation>
    <scope>NUCLEOTIDE SEQUENCE</scope>
    <source>
        <strain evidence="6">VN-18</strain>
    </source>
</reference>
<feature type="active site" evidence="2">
    <location>
        <position position="108"/>
    </location>
</feature>
<dbReference type="Gene3D" id="2.40.70.10">
    <property type="entry name" value="Acid Proteases"/>
    <property type="match status" value="2"/>
</dbReference>
<organism evidence="6 7">
    <name type="scientific">Meloidogyne graminicola</name>
    <dbReference type="NCBI Taxonomy" id="189291"/>
    <lineage>
        <taxon>Eukaryota</taxon>
        <taxon>Metazoa</taxon>
        <taxon>Ecdysozoa</taxon>
        <taxon>Nematoda</taxon>
        <taxon>Chromadorea</taxon>
        <taxon>Rhabditida</taxon>
        <taxon>Tylenchina</taxon>
        <taxon>Tylenchomorpha</taxon>
        <taxon>Tylenchoidea</taxon>
        <taxon>Meloidogynidae</taxon>
        <taxon>Meloidogyninae</taxon>
        <taxon>Meloidogyne</taxon>
    </lineage>
</organism>
<dbReference type="PANTHER" id="PTHR47966">
    <property type="entry name" value="BETA-SITE APP-CLEAVING ENZYME, ISOFORM A-RELATED"/>
    <property type="match status" value="1"/>
</dbReference>
<evidence type="ECO:0000256" key="1">
    <source>
        <dbReference type="ARBA" id="ARBA00007447"/>
    </source>
</evidence>
<feature type="chain" id="PRO_5035883571" evidence="4">
    <location>
        <begin position="21"/>
        <end position="422"/>
    </location>
</feature>
<name>A0A8S9ZFF3_9BILA</name>
<dbReference type="InterPro" id="IPR034164">
    <property type="entry name" value="Pepsin-like_dom"/>
</dbReference>
<dbReference type="SUPFAM" id="SSF50630">
    <property type="entry name" value="Acid proteases"/>
    <property type="match status" value="1"/>
</dbReference>
<proteinExistence type="inferred from homology"/>
<accession>A0A8S9ZFF3</accession>
<feature type="domain" description="Peptidase A1" evidence="5">
    <location>
        <begin position="90"/>
        <end position="418"/>
    </location>
</feature>
<dbReference type="PROSITE" id="PS51767">
    <property type="entry name" value="PEPTIDASE_A1"/>
    <property type="match status" value="1"/>
</dbReference>
<dbReference type="InterPro" id="IPR001969">
    <property type="entry name" value="Aspartic_peptidase_AS"/>
</dbReference>
<dbReference type="Pfam" id="PF00026">
    <property type="entry name" value="Asp"/>
    <property type="match status" value="1"/>
</dbReference>
<dbReference type="InterPro" id="IPR021109">
    <property type="entry name" value="Peptidase_aspartic_dom_sf"/>
</dbReference>
<dbReference type="Proteomes" id="UP000605970">
    <property type="component" value="Unassembled WGS sequence"/>
</dbReference>
<evidence type="ECO:0000313" key="6">
    <source>
        <dbReference type="EMBL" id="KAF7631193.1"/>
    </source>
</evidence>
<keyword evidence="3" id="KW-0064">Aspartyl protease</keyword>
<evidence type="ECO:0000313" key="7">
    <source>
        <dbReference type="Proteomes" id="UP000605970"/>
    </source>
</evidence>
<keyword evidence="4" id="KW-0732">Signal</keyword>
<dbReference type="PANTHER" id="PTHR47966:SF51">
    <property type="entry name" value="BETA-SITE APP-CLEAVING ENZYME, ISOFORM A-RELATED"/>
    <property type="match status" value="1"/>
</dbReference>
<comment type="similarity">
    <text evidence="1 3">Belongs to the peptidase A1 family.</text>
</comment>
<dbReference type="OrthoDB" id="5794195at2759"/>
<dbReference type="GO" id="GO:0005764">
    <property type="term" value="C:lysosome"/>
    <property type="evidence" value="ECO:0007669"/>
    <property type="project" value="TreeGrafter"/>
</dbReference>
<dbReference type="InterPro" id="IPR033121">
    <property type="entry name" value="PEPTIDASE_A1"/>
</dbReference>
<keyword evidence="3" id="KW-0378">Hydrolase</keyword>
<dbReference type="AlphaFoldDB" id="A0A8S9ZFF3"/>
<evidence type="ECO:0000256" key="2">
    <source>
        <dbReference type="PIRSR" id="PIRSR601461-1"/>
    </source>
</evidence>